<gene>
    <name evidence="2" type="ORF">SCLAR_v1c05890</name>
</gene>
<organism evidence="2 3">
    <name type="scientific">Spiroplasma clarkii</name>
    <dbReference type="NCBI Taxonomy" id="2139"/>
    <lineage>
        <taxon>Bacteria</taxon>
        <taxon>Bacillati</taxon>
        <taxon>Mycoplasmatota</taxon>
        <taxon>Mollicutes</taxon>
        <taxon>Entomoplasmatales</taxon>
        <taxon>Spiroplasmataceae</taxon>
        <taxon>Spiroplasma</taxon>
    </lineage>
</organism>
<dbReference type="PROSITE" id="PS51257">
    <property type="entry name" value="PROKAR_LIPOPROTEIN"/>
    <property type="match status" value="1"/>
</dbReference>
<dbReference type="AlphaFoldDB" id="A0A1Y0L0E3"/>
<reference evidence="2 3" key="1">
    <citation type="submission" date="2017-11" db="EMBL/GenBank/DDBJ databases">
        <title>Complete genome sequence of Spiroplasma clarkii CN-5 (DSM 19994).</title>
        <authorList>
            <person name="Tsai Y.-M."/>
            <person name="Chang A."/>
            <person name="Lo W.-S."/>
            <person name="Kuo C.-H."/>
        </authorList>
    </citation>
    <scope>NUCLEOTIDE SEQUENCE [LARGE SCALE GENOMIC DNA]</scope>
    <source>
        <strain evidence="2 3">CN-5</strain>
    </source>
</reference>
<keyword evidence="1" id="KW-0732">Signal</keyword>
<dbReference type="RefSeq" id="WP_100254460.1">
    <property type="nucleotide sequence ID" value="NZ_CP015819.1"/>
</dbReference>
<feature type="signal peptide" evidence="1">
    <location>
        <begin position="1"/>
        <end position="19"/>
    </location>
</feature>
<evidence type="ECO:0000313" key="3">
    <source>
        <dbReference type="Proteomes" id="UP000231179"/>
    </source>
</evidence>
<dbReference type="InterPro" id="IPR054816">
    <property type="entry name" value="Lipoprotein_mollicutes-type_CS"/>
</dbReference>
<dbReference type="KEGG" id="scla:SCLARK_00879"/>
<dbReference type="Proteomes" id="UP000231179">
    <property type="component" value="Chromosome"/>
</dbReference>
<proteinExistence type="predicted"/>
<name>A0A1Y0L0E3_9MOLU</name>
<keyword evidence="3" id="KW-1185">Reference proteome</keyword>
<feature type="chain" id="PRO_5012688516" description="Lipoprotein" evidence="1">
    <location>
        <begin position="20"/>
        <end position="569"/>
    </location>
</feature>
<dbReference type="NCBIfam" id="NF038029">
    <property type="entry name" value="LP_plasma"/>
    <property type="match status" value="1"/>
</dbReference>
<dbReference type="EMBL" id="CP024870">
    <property type="protein sequence ID" value="ATX70908.1"/>
    <property type="molecule type" value="Genomic_DNA"/>
</dbReference>
<evidence type="ECO:0000256" key="1">
    <source>
        <dbReference type="SAM" id="SignalP"/>
    </source>
</evidence>
<accession>A0A1Y0L0E3</accession>
<evidence type="ECO:0000313" key="2">
    <source>
        <dbReference type="EMBL" id="ATX70908.1"/>
    </source>
</evidence>
<protein>
    <recommendedName>
        <fullName evidence="4">Lipoprotein</fullName>
    </recommendedName>
</protein>
<evidence type="ECO:0008006" key="4">
    <source>
        <dbReference type="Google" id="ProtNLM"/>
    </source>
</evidence>
<sequence length="569" mass="64084">MKKLLEILATLGLTASSTASVLACGPKEVPDEILPDPVDPAEQERLKLQFIQEVRSVITASVSSKANSLFLSKTSAENEGLQFFTFENIGNIYEGNDEVISLTPDNINAIRADLNNLLILSKINELVKSQVAEQAKYSFLLEGIDTDKIVKTTTPIIGDEMNLNMTSYGDDGSIYQGTIDFGLEFIFMFNGKEETENFQNNSLSFGITDNEIIINGIQKIVEDLPRTMYKKYGDLFRLTDDDFEGDTQAQAKFVAQNNNARNYFLKPENKKELKTKISDEINQLVPDLTGSTVENLDITDSVSYDRLYSSSSIKTAIPKDGFVENAMFFKNDRTDDQLIEEYNEQLSSNFDYTAFKASAETRILGNLGIDLNSNETDFSDYGHIGLGEFTVKLADVEVTLNEINLLYLYNSTENYGLAISKLFKSWQASWNLKTTEDRNALYKIDATDSNMAKDVWTAISKNPAQPFKIIGDDRDKFFGDAVKNTAFNNFFVIHINSNRNPYASVNDKGFGVNYSGFPGNTWTFIKSWRIEFVLDDVRFAIDFTSNEDYRPTQWSGLGSKPTPRYLLEK</sequence>